<evidence type="ECO:0000313" key="9">
    <source>
        <dbReference type="EMBL" id="ADL26218.1"/>
    </source>
</evidence>
<dbReference type="EMBL" id="CP001792">
    <property type="protein sequence ID" value="ACX74327.1"/>
    <property type="molecule type" value="Genomic_DNA"/>
</dbReference>
<dbReference type="KEGG" id="fsc:FSU_1154"/>
<dbReference type="SUPFAM" id="SSF88688">
    <property type="entry name" value="Families 57/38 glycoside transferase middle domain"/>
    <property type="match status" value="1"/>
</dbReference>
<feature type="domain" description="Glycoside hydrolase family 57 N-terminal" evidence="6">
    <location>
        <begin position="9"/>
        <end position="304"/>
    </location>
</feature>
<feature type="active site" description="Nucleophile" evidence="3">
    <location>
        <position position="191"/>
    </location>
</feature>
<evidence type="ECO:0000259" key="6">
    <source>
        <dbReference type="Pfam" id="PF03065"/>
    </source>
</evidence>
<keyword evidence="11" id="KW-1185">Reference proteome</keyword>
<reference evidence="8 11" key="1">
    <citation type="submission" date="2009-10" db="EMBL/GenBank/DDBJ databases">
        <title>Complete sequence of Fibrobacter succinogenes subsp. succinogenes S85.</title>
        <authorList>
            <consortium name="US DOE Joint Genome Institute"/>
            <person name="Lucas S."/>
            <person name="Copeland A."/>
            <person name="Lapidus A."/>
            <person name="Glavina del Rio T."/>
            <person name="Tice H."/>
            <person name="Bruce D."/>
            <person name="Goodwin L."/>
            <person name="Pitluck S."/>
            <person name="Chertkov O."/>
            <person name="Detter J.C."/>
            <person name="Han C."/>
            <person name="Tapia R."/>
            <person name="Larimer F."/>
            <person name="Land M."/>
            <person name="Hauser L."/>
            <person name="Kyrpides N."/>
            <person name="Mikhailova N."/>
            <person name="Weimer P.J."/>
            <person name="Stevenson D.M."/>
            <person name="Boyum J."/>
            <person name="Brumm P.I."/>
            <person name="Mead D."/>
        </authorList>
    </citation>
    <scope>NUCLEOTIDE SEQUENCE [LARGE SCALE GENOMIC DNA]</scope>
    <source>
        <strain evidence="11">ATCC 19169 / S85</strain>
        <strain evidence="8">S85</strain>
    </source>
</reference>
<dbReference type="SUPFAM" id="SSF88713">
    <property type="entry name" value="Glycoside hydrolase/deacetylase"/>
    <property type="match status" value="1"/>
</dbReference>
<sequence>MAKPGRVHLLLHAHLPFVREPSFDRFLEENWFFEAMAETYLPIIQMLNRLEEKGVPGTLNFSVSSALLAMLTDKLLLTRFSAHLHKQLELIEREKVRFQGNSELMEVVDFYYRRQLALINTWERDCGCEIIPALKRLEQIGKINLLTCVGTHPFLPAYQNDIEAIRLQLKITVRAFEDAFGKKPRGLWLPECGYFEGLDAILAEYGFKYFFLETHGVLLAKPAPKYGVFSPVKTPAGLYCMGREQSSSMEVWSRKTGYPGHPEYREFFKDIAHERESEYLGDYFLAAGAHIETGLKYYRITGSEDKKIYRPWNALRLVEDHARLFVANREATVSSLLPNMDGNKVSILCPYDAELFGHWWFEGPLFIEKMFERAASSSVVEMASLEDSIREPADKDVHKPIFSSWGEGGFGEVWMNDEVAFQYPMFFRMRKMMDDLKSRISKVAGKTSGSAVGNTRSSKATMVKRFLAQMARELVLFQASDWAFMIHNNSAADYARARLNGHYENVCALYKEAVKANPDTKLLKKLEQKNNLFPWIGECVLSTNH</sequence>
<keyword evidence="9" id="KW-0378">Hydrolase</keyword>
<dbReference type="InterPro" id="IPR015293">
    <property type="entry name" value="BE_C"/>
</dbReference>
<dbReference type="Gene3D" id="3.20.110.10">
    <property type="entry name" value="Glycoside hydrolase 38, N terminal domain"/>
    <property type="match status" value="1"/>
</dbReference>
<reference evidence="10" key="2">
    <citation type="submission" date="2010-08" db="EMBL/GenBank/DDBJ databases">
        <title>Complete sequence of Fibrobacter succinogenes subsp. succinogenes S85.</title>
        <authorList>
            <person name="Durkin A.S."/>
            <person name="Nelson K.E."/>
            <person name="Morrison M."/>
            <person name="Forsberg C.W."/>
            <person name="Wilson D.B."/>
            <person name="Russell J.B."/>
            <person name="Cann I.K.O."/>
            <person name="Mackie R.I."/>
            <person name="White B.A."/>
        </authorList>
    </citation>
    <scope>NUCLEOTIDE SEQUENCE [LARGE SCALE GENOMIC DNA]</scope>
    <source>
        <strain evidence="10">ATCC 19169 / S85</strain>
    </source>
</reference>
<dbReference type="InterPro" id="IPR011330">
    <property type="entry name" value="Glyco_hydro/deAcase_b/a-brl"/>
</dbReference>
<proteinExistence type="inferred from homology"/>
<evidence type="ECO:0000313" key="10">
    <source>
        <dbReference type="Proteomes" id="UP000000517"/>
    </source>
</evidence>
<feature type="binding site" evidence="4">
    <location>
        <position position="405"/>
    </location>
    <ligand>
        <name>substrate</name>
    </ligand>
</feature>
<dbReference type="CDD" id="cd10792">
    <property type="entry name" value="GH57N_AmyC_like"/>
    <property type="match status" value="1"/>
</dbReference>
<dbReference type="InterPro" id="IPR040042">
    <property type="entry name" value="Branching_enz_MT3115-like"/>
</dbReference>
<name>C9RMU9_FIBSS</name>
<dbReference type="InterPro" id="IPR004300">
    <property type="entry name" value="Glyco_hydro_57_N"/>
</dbReference>
<keyword evidence="2 5" id="KW-0119">Carbohydrate metabolism</keyword>
<dbReference type="PANTHER" id="PTHR41695:SF1">
    <property type="entry name" value="1,4-ALPHA-GLUCAN BRANCHING ENZYME TK1436"/>
    <property type="match status" value="1"/>
</dbReference>
<evidence type="ECO:0000256" key="3">
    <source>
        <dbReference type="PIRSR" id="PIRSR640042-1"/>
    </source>
</evidence>
<evidence type="ECO:0000256" key="2">
    <source>
        <dbReference type="ARBA" id="ARBA00023277"/>
    </source>
</evidence>
<dbReference type="InterPro" id="IPR028995">
    <property type="entry name" value="Glyco_hydro_57/38_cen_sf"/>
</dbReference>
<evidence type="ECO:0000313" key="8">
    <source>
        <dbReference type="EMBL" id="ACX74327.1"/>
    </source>
</evidence>
<protein>
    <submittedName>
        <fullName evidence="8">Glycoside hydrolase family 57</fullName>
    </submittedName>
    <submittedName>
        <fullName evidence="9">Glycosyl hydrolase, family 57</fullName>
    </submittedName>
</protein>
<dbReference type="KEGG" id="fsu:Fisuc_0717"/>
<dbReference type="eggNOG" id="COG1543">
    <property type="taxonomic scope" value="Bacteria"/>
</dbReference>
<feature type="binding site" evidence="4">
    <location>
        <position position="243"/>
    </location>
    <ligand>
        <name>substrate</name>
    </ligand>
</feature>
<dbReference type="EMBL" id="CP002158">
    <property type="protein sequence ID" value="ADL26218.1"/>
    <property type="molecule type" value="Genomic_DNA"/>
</dbReference>
<feature type="active site" description="Proton donor" evidence="3">
    <location>
        <position position="352"/>
    </location>
</feature>
<dbReference type="Proteomes" id="UP000000517">
    <property type="component" value="Chromosome"/>
</dbReference>
<dbReference type="Pfam" id="PF09210">
    <property type="entry name" value="BE_C"/>
    <property type="match status" value="1"/>
</dbReference>
<dbReference type="OrthoDB" id="9803279at2"/>
<evidence type="ECO:0000256" key="5">
    <source>
        <dbReference type="RuleBase" id="RU361196"/>
    </source>
</evidence>
<dbReference type="Proteomes" id="UP000001497">
    <property type="component" value="Chromosome"/>
</dbReference>
<dbReference type="GO" id="GO:0016787">
    <property type="term" value="F:hydrolase activity"/>
    <property type="evidence" value="ECO:0007669"/>
    <property type="project" value="UniProtKB-KW"/>
</dbReference>
<dbReference type="GO" id="GO:0005576">
    <property type="term" value="C:extracellular region"/>
    <property type="evidence" value="ECO:0007669"/>
    <property type="project" value="TreeGrafter"/>
</dbReference>
<dbReference type="RefSeq" id="WP_014545488.1">
    <property type="nucleotide sequence ID" value="NC_013410.1"/>
</dbReference>
<dbReference type="AlphaFoldDB" id="C9RMU9"/>
<dbReference type="Gene3D" id="1.20.1430.10">
    <property type="entry name" value="Families 57/38 glycoside transferase, middle domain"/>
    <property type="match status" value="1"/>
</dbReference>
<gene>
    <name evidence="8" type="ordered locus">Fisuc_0717</name>
    <name evidence="9" type="ordered locus">FSU_1154</name>
</gene>
<feature type="domain" description="1,4-alpha-glucan branching enzyme C-terminal" evidence="7">
    <location>
        <begin position="457"/>
        <end position="536"/>
    </location>
</feature>
<dbReference type="Pfam" id="PF03065">
    <property type="entry name" value="Glyco_hydro_57"/>
    <property type="match status" value="1"/>
</dbReference>
<dbReference type="PANTHER" id="PTHR41695">
    <property type="entry name" value="1,4-ALPHA-GLUCAN BRANCHING ENZYME RV3031-RELATED"/>
    <property type="match status" value="1"/>
</dbReference>
<dbReference type="PATRIC" id="fig|59374.8.peg.1115"/>
<feature type="binding site" evidence="4">
    <location>
        <position position="260"/>
    </location>
    <ligand>
        <name>substrate</name>
    </ligand>
</feature>
<evidence type="ECO:0000259" key="7">
    <source>
        <dbReference type="Pfam" id="PF09210"/>
    </source>
</evidence>
<comment type="similarity">
    <text evidence="1 5">Belongs to the glycosyl hydrolase 57 family.</text>
</comment>
<reference evidence="9" key="3">
    <citation type="submission" date="2010-08" db="EMBL/GenBank/DDBJ databases">
        <authorList>
            <person name="Durkin A.S."/>
            <person name="Nelson K.E."/>
            <person name="Morrison M."/>
            <person name="Forsberg C.W."/>
            <person name="Wilson D.B."/>
            <person name="Russell J.B."/>
            <person name="Cann I.K.O."/>
            <person name="Mackie R.I."/>
            <person name="White B.A."/>
        </authorList>
    </citation>
    <scope>NUCLEOTIDE SEQUENCE</scope>
    <source>
        <strain evidence="9">S85</strain>
    </source>
</reference>
<accession>C9RMU9</accession>
<evidence type="ECO:0000313" key="11">
    <source>
        <dbReference type="Proteomes" id="UP000001497"/>
    </source>
</evidence>
<dbReference type="InterPro" id="IPR027291">
    <property type="entry name" value="Glyco_hydro_38_N_sf"/>
</dbReference>
<dbReference type="CAZy" id="GH57">
    <property type="family name" value="Glycoside Hydrolase Family 57"/>
</dbReference>
<evidence type="ECO:0000256" key="1">
    <source>
        <dbReference type="ARBA" id="ARBA00006821"/>
    </source>
</evidence>
<feature type="binding site" evidence="4">
    <location>
        <position position="481"/>
    </location>
    <ligand>
        <name>substrate</name>
    </ligand>
</feature>
<dbReference type="GO" id="GO:0030979">
    <property type="term" value="P:alpha-glucan biosynthetic process"/>
    <property type="evidence" value="ECO:0007669"/>
    <property type="project" value="InterPro"/>
</dbReference>
<dbReference type="HOGENOM" id="CLU_008192_1_0_0"/>
<dbReference type="STRING" id="59374.FSU_1154"/>
<dbReference type="InterPro" id="IPR037090">
    <property type="entry name" value="57_glycoside_trans_central"/>
</dbReference>
<organism evidence="9 10">
    <name type="scientific">Fibrobacter succinogenes (strain ATCC 19169 / S85)</name>
    <dbReference type="NCBI Taxonomy" id="59374"/>
    <lineage>
        <taxon>Bacteria</taxon>
        <taxon>Pseudomonadati</taxon>
        <taxon>Fibrobacterota</taxon>
        <taxon>Fibrobacteria</taxon>
        <taxon>Fibrobacterales</taxon>
        <taxon>Fibrobacteraceae</taxon>
        <taxon>Fibrobacter</taxon>
    </lineage>
</organism>
<evidence type="ECO:0000256" key="4">
    <source>
        <dbReference type="PIRSR" id="PIRSR640042-2"/>
    </source>
</evidence>
<dbReference type="GO" id="GO:0003844">
    <property type="term" value="F:1,4-alpha-glucan branching enzyme activity"/>
    <property type="evidence" value="ECO:0007669"/>
    <property type="project" value="InterPro"/>
</dbReference>